<reference evidence="2 3" key="1">
    <citation type="submission" date="2014-04" db="EMBL/GenBank/DDBJ databases">
        <authorList>
            <consortium name="DOE Joint Genome Institute"/>
            <person name="Kuo A."/>
            <person name="Girlanda M."/>
            <person name="Perotto S."/>
            <person name="Kohler A."/>
            <person name="Nagy L.G."/>
            <person name="Floudas D."/>
            <person name="Copeland A."/>
            <person name="Barry K.W."/>
            <person name="Cichocki N."/>
            <person name="Veneault-Fourrey C."/>
            <person name="LaButti K."/>
            <person name="Lindquist E.A."/>
            <person name="Lipzen A."/>
            <person name="Lundell T."/>
            <person name="Morin E."/>
            <person name="Murat C."/>
            <person name="Sun H."/>
            <person name="Tunlid A."/>
            <person name="Henrissat B."/>
            <person name="Grigoriev I.V."/>
            <person name="Hibbett D.S."/>
            <person name="Martin F."/>
            <person name="Nordberg H.P."/>
            <person name="Cantor M.N."/>
            <person name="Hua S.X."/>
        </authorList>
    </citation>
    <scope>NUCLEOTIDE SEQUENCE [LARGE SCALE GENOMIC DNA]</scope>
    <source>
        <strain evidence="2 3">MUT 4182</strain>
    </source>
</reference>
<feature type="region of interest" description="Disordered" evidence="1">
    <location>
        <begin position="1"/>
        <end position="49"/>
    </location>
</feature>
<protein>
    <submittedName>
        <fullName evidence="2">Uncharacterized protein</fullName>
    </submittedName>
</protein>
<reference evidence="3" key="2">
    <citation type="submission" date="2015-01" db="EMBL/GenBank/DDBJ databases">
        <title>Evolutionary Origins and Diversification of the Mycorrhizal Mutualists.</title>
        <authorList>
            <consortium name="DOE Joint Genome Institute"/>
            <consortium name="Mycorrhizal Genomics Consortium"/>
            <person name="Kohler A."/>
            <person name="Kuo A."/>
            <person name="Nagy L.G."/>
            <person name="Floudas D."/>
            <person name="Copeland A."/>
            <person name="Barry K.W."/>
            <person name="Cichocki N."/>
            <person name="Veneault-Fourrey C."/>
            <person name="LaButti K."/>
            <person name="Lindquist E.A."/>
            <person name="Lipzen A."/>
            <person name="Lundell T."/>
            <person name="Morin E."/>
            <person name="Murat C."/>
            <person name="Riley R."/>
            <person name="Ohm R."/>
            <person name="Sun H."/>
            <person name="Tunlid A."/>
            <person name="Henrissat B."/>
            <person name="Grigoriev I.V."/>
            <person name="Hibbett D.S."/>
            <person name="Martin F."/>
        </authorList>
    </citation>
    <scope>NUCLEOTIDE SEQUENCE [LARGE SCALE GENOMIC DNA]</scope>
    <source>
        <strain evidence="3">MUT 4182</strain>
    </source>
</reference>
<name>A0A0C3LKH4_9AGAM</name>
<dbReference type="Proteomes" id="UP000054248">
    <property type="component" value="Unassembled WGS sequence"/>
</dbReference>
<feature type="compositionally biased region" description="Acidic residues" evidence="1">
    <location>
        <begin position="18"/>
        <end position="49"/>
    </location>
</feature>
<dbReference type="EMBL" id="KN822942">
    <property type="protein sequence ID" value="KIO34633.1"/>
    <property type="molecule type" value="Genomic_DNA"/>
</dbReference>
<evidence type="ECO:0000313" key="2">
    <source>
        <dbReference type="EMBL" id="KIO34633.1"/>
    </source>
</evidence>
<organism evidence="2 3">
    <name type="scientific">Tulasnella calospora MUT 4182</name>
    <dbReference type="NCBI Taxonomy" id="1051891"/>
    <lineage>
        <taxon>Eukaryota</taxon>
        <taxon>Fungi</taxon>
        <taxon>Dikarya</taxon>
        <taxon>Basidiomycota</taxon>
        <taxon>Agaricomycotina</taxon>
        <taxon>Agaricomycetes</taxon>
        <taxon>Cantharellales</taxon>
        <taxon>Tulasnellaceae</taxon>
        <taxon>Tulasnella</taxon>
    </lineage>
</organism>
<feature type="compositionally biased region" description="Acidic residues" evidence="1">
    <location>
        <begin position="1"/>
        <end position="10"/>
    </location>
</feature>
<keyword evidence="3" id="KW-1185">Reference proteome</keyword>
<dbReference type="HOGENOM" id="CLU_1769443_0_0_1"/>
<accession>A0A0C3LKH4</accession>
<evidence type="ECO:0000313" key="3">
    <source>
        <dbReference type="Proteomes" id="UP000054248"/>
    </source>
</evidence>
<sequence length="147" mass="15356">MADEDGEPLADDGGIASESEEEESDGGVDEELDSESDEESPEELDEAALEADCLSWSSTAESTAFGFSSAAGGSWPFPGRFFGSPSSASSVPPGFPPRVFIHLGYRRDLDGEANNLEADVVKCGALDGPATAKESERPAPMVLAPNR</sequence>
<evidence type="ECO:0000256" key="1">
    <source>
        <dbReference type="SAM" id="MobiDB-lite"/>
    </source>
</evidence>
<gene>
    <name evidence="2" type="ORF">M407DRAFT_16600</name>
</gene>
<dbReference type="AlphaFoldDB" id="A0A0C3LKH4"/>
<proteinExistence type="predicted"/>